<comment type="caution">
    <text evidence="2">The sequence shown here is derived from an EMBL/GenBank/DDBJ whole genome shotgun (WGS) entry which is preliminary data.</text>
</comment>
<evidence type="ECO:0000313" key="2">
    <source>
        <dbReference type="EMBL" id="NOT34379.1"/>
    </source>
</evidence>
<evidence type="ECO:0000256" key="1">
    <source>
        <dbReference type="SAM" id="MobiDB-lite"/>
    </source>
</evidence>
<name>A0A849SZ68_UNCEI</name>
<evidence type="ECO:0000313" key="3">
    <source>
        <dbReference type="Proteomes" id="UP000580839"/>
    </source>
</evidence>
<feature type="compositionally biased region" description="Low complexity" evidence="1">
    <location>
        <begin position="16"/>
        <end position="43"/>
    </location>
</feature>
<proteinExistence type="predicted"/>
<dbReference type="Proteomes" id="UP000580839">
    <property type="component" value="Unassembled WGS sequence"/>
</dbReference>
<gene>
    <name evidence="2" type="ORF">HOP12_09440</name>
</gene>
<sequence>MKVAKSARVMPAKALAKASAKTPVKAPAKSPAKAAARGAAVRHVASKRGTT</sequence>
<reference evidence="2 3" key="1">
    <citation type="submission" date="2020-04" db="EMBL/GenBank/DDBJ databases">
        <title>Metagenomic profiling of ammonia- and methane-oxidizing microorganisms in a Dutch drinking water treatment plant.</title>
        <authorList>
            <person name="Poghosyan L."/>
            <person name="Leucker S."/>
        </authorList>
    </citation>
    <scope>NUCLEOTIDE SEQUENCE [LARGE SCALE GENOMIC DNA]</scope>
    <source>
        <strain evidence="2">S-RSF-IL-03</strain>
    </source>
</reference>
<accession>A0A849SZ68</accession>
<dbReference type="AlphaFoldDB" id="A0A849SZ68"/>
<feature type="non-terminal residue" evidence="2">
    <location>
        <position position="51"/>
    </location>
</feature>
<feature type="region of interest" description="Disordered" evidence="1">
    <location>
        <begin position="1"/>
        <end position="51"/>
    </location>
</feature>
<organism evidence="2 3">
    <name type="scientific">Eiseniibacteriota bacterium</name>
    <dbReference type="NCBI Taxonomy" id="2212470"/>
    <lineage>
        <taxon>Bacteria</taxon>
        <taxon>Candidatus Eiseniibacteriota</taxon>
    </lineage>
</organism>
<dbReference type="EMBL" id="JABFRW010000116">
    <property type="protein sequence ID" value="NOT34379.1"/>
    <property type="molecule type" value="Genomic_DNA"/>
</dbReference>
<protein>
    <submittedName>
        <fullName evidence="2">Transcriptional regulator</fullName>
    </submittedName>
</protein>